<keyword evidence="2" id="KW-0808">Transferase</keyword>
<dbReference type="GO" id="GO:0016757">
    <property type="term" value="F:glycosyltransferase activity"/>
    <property type="evidence" value="ECO:0007669"/>
    <property type="project" value="UniProtKB-KW"/>
</dbReference>
<keyword evidence="3" id="KW-1185">Reference proteome</keyword>
<dbReference type="CDD" id="cd00761">
    <property type="entry name" value="Glyco_tranf_GTA_type"/>
    <property type="match status" value="1"/>
</dbReference>
<evidence type="ECO:0000313" key="2">
    <source>
        <dbReference type="EMBL" id="XAN07425.1"/>
    </source>
</evidence>
<feature type="domain" description="Glycosyltransferase 2-like" evidence="1">
    <location>
        <begin position="5"/>
        <end position="115"/>
    </location>
</feature>
<dbReference type="Proteomes" id="UP001442841">
    <property type="component" value="Chromosome"/>
</dbReference>
<keyword evidence="2" id="KW-0121">Carboxypeptidase</keyword>
<keyword evidence="2" id="KW-0378">Hydrolase</keyword>
<protein>
    <submittedName>
        <fullName evidence="2">Glycosyltransferase family 2 protein</fullName>
        <ecNumber evidence="2">2.4.-.-</ecNumber>
    </submittedName>
</protein>
<dbReference type="PANTHER" id="PTHR43685:SF2">
    <property type="entry name" value="GLYCOSYLTRANSFERASE 2-LIKE DOMAIN-CONTAINING PROTEIN"/>
    <property type="match status" value="1"/>
</dbReference>
<dbReference type="RefSeq" id="WP_425308883.1">
    <property type="nucleotide sequence ID" value="NZ_CP154795.1"/>
</dbReference>
<gene>
    <name evidence="2" type="ORF">AADG42_09015</name>
</gene>
<sequence length="335" mass="37543">MNGLTVIIPCYRLADRLPVTLASLARAIDDRVELLFVDDASPDATAEVIAAALPRLPRARLHRLEQNCGLSGARNVGIDLVETRYLTFFDGDDTVARGYFPALLDSIDRLGVDMIRTDHIEVTGRQRVLKRVPTGFRDGRVGCARDAIRPVGQRTSVDYPYAWAGAYHRRLADEGLLRFPDDLRTAEDRPWIWRLHLAVEGFSVPSVAGVHYHRDQAGSLTRVATSTQFDFVPAMEQVIRIVEADPESERFLPKAVRRWCELTLHHLGLMDRFPPELAHTFRQLLGRSLAGAPARVLADTLAEMTPDRRERLTRLIAPHRLPANPAVSPADGRTR</sequence>
<name>A0ABZ3FP28_9ACTN</name>
<dbReference type="InterPro" id="IPR029044">
    <property type="entry name" value="Nucleotide-diphossugar_trans"/>
</dbReference>
<dbReference type="EMBL" id="CP154795">
    <property type="protein sequence ID" value="XAN07425.1"/>
    <property type="molecule type" value="Genomic_DNA"/>
</dbReference>
<dbReference type="InterPro" id="IPR050834">
    <property type="entry name" value="Glycosyltransf_2"/>
</dbReference>
<proteinExistence type="predicted"/>
<dbReference type="GO" id="GO:0004180">
    <property type="term" value="F:carboxypeptidase activity"/>
    <property type="evidence" value="ECO:0007669"/>
    <property type="project" value="UniProtKB-KW"/>
</dbReference>
<dbReference type="EC" id="2.4.-.-" evidence="2"/>
<reference evidence="2 3" key="1">
    <citation type="submission" date="2024-04" db="EMBL/GenBank/DDBJ databases">
        <title>Isolation of an actinomycete strain from pig manure.</title>
        <authorList>
            <person name="Gong T."/>
            <person name="Yu Z."/>
            <person name="An M."/>
            <person name="Wei C."/>
            <person name="Yang W."/>
            <person name="Liu L."/>
        </authorList>
    </citation>
    <scope>NUCLEOTIDE SEQUENCE [LARGE SCALE GENOMIC DNA]</scope>
    <source>
        <strain evidence="2 3">ZF39</strain>
    </source>
</reference>
<evidence type="ECO:0000313" key="3">
    <source>
        <dbReference type="Proteomes" id="UP001442841"/>
    </source>
</evidence>
<dbReference type="SUPFAM" id="SSF53448">
    <property type="entry name" value="Nucleotide-diphospho-sugar transferases"/>
    <property type="match status" value="1"/>
</dbReference>
<accession>A0ABZ3FP28</accession>
<dbReference type="Pfam" id="PF00535">
    <property type="entry name" value="Glycos_transf_2"/>
    <property type="match status" value="1"/>
</dbReference>
<dbReference type="InterPro" id="IPR001173">
    <property type="entry name" value="Glyco_trans_2-like"/>
</dbReference>
<keyword evidence="2" id="KW-0645">Protease</keyword>
<evidence type="ECO:0000259" key="1">
    <source>
        <dbReference type="Pfam" id="PF00535"/>
    </source>
</evidence>
<dbReference type="PANTHER" id="PTHR43685">
    <property type="entry name" value="GLYCOSYLTRANSFERASE"/>
    <property type="match status" value="1"/>
</dbReference>
<organism evidence="2 3">
    <name type="scientific">Ammonicoccus fulvus</name>
    <dbReference type="NCBI Taxonomy" id="3138240"/>
    <lineage>
        <taxon>Bacteria</taxon>
        <taxon>Bacillati</taxon>
        <taxon>Actinomycetota</taxon>
        <taxon>Actinomycetes</taxon>
        <taxon>Propionibacteriales</taxon>
        <taxon>Propionibacteriaceae</taxon>
        <taxon>Ammonicoccus</taxon>
    </lineage>
</organism>
<dbReference type="Gene3D" id="3.90.550.10">
    <property type="entry name" value="Spore Coat Polysaccharide Biosynthesis Protein SpsA, Chain A"/>
    <property type="match status" value="1"/>
</dbReference>
<keyword evidence="2" id="KW-0328">Glycosyltransferase</keyword>